<dbReference type="InterPro" id="IPR002549">
    <property type="entry name" value="AI-2E-like"/>
</dbReference>
<organism evidence="7 8">
    <name type="scientific">Viridibacillus arenosi FSL R5-213</name>
    <dbReference type="NCBI Taxonomy" id="1227360"/>
    <lineage>
        <taxon>Bacteria</taxon>
        <taxon>Bacillati</taxon>
        <taxon>Bacillota</taxon>
        <taxon>Bacilli</taxon>
        <taxon>Bacillales</taxon>
        <taxon>Caryophanaceae</taxon>
        <taxon>Viridibacillus</taxon>
    </lineage>
</organism>
<feature type="transmembrane region" description="Helical" evidence="6">
    <location>
        <begin position="60"/>
        <end position="85"/>
    </location>
</feature>
<dbReference type="AlphaFoldDB" id="W4ES24"/>
<keyword evidence="8" id="KW-1185">Reference proteome</keyword>
<evidence type="ECO:0000313" key="8">
    <source>
        <dbReference type="Proteomes" id="UP000019062"/>
    </source>
</evidence>
<comment type="caution">
    <text evidence="7">The sequence shown here is derived from an EMBL/GenBank/DDBJ whole genome shotgun (WGS) entry which is preliminary data.</text>
</comment>
<feature type="transmembrane region" description="Helical" evidence="6">
    <location>
        <begin position="134"/>
        <end position="153"/>
    </location>
</feature>
<dbReference type="Proteomes" id="UP000019062">
    <property type="component" value="Unassembled WGS sequence"/>
</dbReference>
<evidence type="ECO:0000256" key="6">
    <source>
        <dbReference type="SAM" id="Phobius"/>
    </source>
</evidence>
<dbReference type="Pfam" id="PF01594">
    <property type="entry name" value="AI-2E_transport"/>
    <property type="match status" value="1"/>
</dbReference>
<dbReference type="eggNOG" id="COG0628">
    <property type="taxonomic scope" value="Bacteria"/>
</dbReference>
<keyword evidence="3 6" id="KW-0812">Transmembrane</keyword>
<dbReference type="PATRIC" id="fig|1227360.4.peg.3350"/>
<accession>W4ES24</accession>
<gene>
    <name evidence="7" type="ORF">C176_16447</name>
</gene>
<protein>
    <recommendedName>
        <fullName evidence="9">Permease</fullName>
    </recommendedName>
</protein>
<evidence type="ECO:0000256" key="4">
    <source>
        <dbReference type="ARBA" id="ARBA00022989"/>
    </source>
</evidence>
<name>W4ES24_9BACL</name>
<evidence type="ECO:0008006" key="9">
    <source>
        <dbReference type="Google" id="ProtNLM"/>
    </source>
</evidence>
<proteinExistence type="inferred from homology"/>
<comment type="similarity">
    <text evidence="2">Belongs to the autoinducer-2 exporter (AI-2E) (TC 2.A.86) family.</text>
</comment>
<keyword evidence="4 6" id="KW-1133">Transmembrane helix</keyword>
<dbReference type="EMBL" id="ASQA01000034">
    <property type="protein sequence ID" value="ETT82596.1"/>
    <property type="molecule type" value="Genomic_DNA"/>
</dbReference>
<evidence type="ECO:0000313" key="7">
    <source>
        <dbReference type="EMBL" id="ETT82596.1"/>
    </source>
</evidence>
<evidence type="ECO:0000256" key="3">
    <source>
        <dbReference type="ARBA" id="ARBA00022692"/>
    </source>
</evidence>
<evidence type="ECO:0000256" key="1">
    <source>
        <dbReference type="ARBA" id="ARBA00004141"/>
    </source>
</evidence>
<comment type="subcellular location">
    <subcellularLocation>
        <location evidence="1">Membrane</location>
        <topology evidence="1">Multi-pass membrane protein</topology>
    </subcellularLocation>
</comment>
<feature type="transmembrane region" description="Helical" evidence="6">
    <location>
        <begin position="193"/>
        <end position="212"/>
    </location>
</feature>
<feature type="transmembrane region" description="Helical" evidence="6">
    <location>
        <begin position="244"/>
        <end position="263"/>
    </location>
</feature>
<evidence type="ECO:0000256" key="5">
    <source>
        <dbReference type="ARBA" id="ARBA00023136"/>
    </source>
</evidence>
<dbReference type="RefSeq" id="WP_051448783.1">
    <property type="nucleotide sequence ID" value="NZ_ASQA01000034.1"/>
</dbReference>
<dbReference type="GO" id="GO:0016020">
    <property type="term" value="C:membrane"/>
    <property type="evidence" value="ECO:0007669"/>
    <property type="project" value="UniProtKB-SubCell"/>
</dbReference>
<reference evidence="7 8" key="1">
    <citation type="journal article" date="2014" name="BMC Genomics">
        <title>Genomic comparison of sporeforming bacilli isolated from milk.</title>
        <authorList>
            <person name="Moreno Switt A.I."/>
            <person name="Andrus A.D."/>
            <person name="Ranieri M.L."/>
            <person name="Orsi R.H."/>
            <person name="Ivy R."/>
            <person name="den Bakker H.C."/>
            <person name="Martin N.H."/>
            <person name="Wiedmann M."/>
            <person name="Boor K.J."/>
        </authorList>
    </citation>
    <scope>NUCLEOTIDE SEQUENCE [LARGE SCALE GENOMIC DNA]</scope>
    <source>
        <strain evidence="7 8">FSL R5-213</strain>
    </source>
</reference>
<feature type="transmembrane region" description="Helical" evidence="6">
    <location>
        <begin position="219"/>
        <end position="238"/>
    </location>
</feature>
<keyword evidence="5 6" id="KW-0472">Membrane</keyword>
<evidence type="ECO:0000256" key="2">
    <source>
        <dbReference type="ARBA" id="ARBA00009773"/>
    </source>
</evidence>
<sequence>MLQEKIKKSTMYRIQLFVLIALLLVLCWLVLPVALAILTAYFAYPLLKYLITILKLPKWLAALTTEVIILSTFIATILFLTSVLIETLPEIKRIITQVEFFSNMQSMLLLNLQEKFVSLVDMAMESLVNIVQSTFHNLINFTFYLVALYFALYETSRNRLWFFIYLPARFRKPIQRVYEEASQLFGYFLSVELRLLLMTFALLSVGLMILGFSFPVGKALLISVADSLPFLGIGIFLIPMSIYFFITGNQLLCIYLLILYAVIQLSRQFAESYMWASTLHIRSVHAFMISAISLLLFGIAGILISPFLLLLAVKLRNHPIFVSK</sequence>
<feature type="transmembrane region" description="Helical" evidence="6">
    <location>
        <begin position="284"/>
        <end position="313"/>
    </location>
</feature>